<evidence type="ECO:0000313" key="2">
    <source>
        <dbReference type="Proteomes" id="UP000018850"/>
    </source>
</evidence>
<dbReference type="RefSeq" id="WP_051413557.1">
    <property type="nucleotide sequence ID" value="NZ_AYXY01000023.1"/>
</dbReference>
<protein>
    <submittedName>
        <fullName evidence="1">Uncharacterized protein</fullName>
    </submittedName>
</protein>
<name>W2UN49_9FLAO</name>
<dbReference type="EMBL" id="AYXY01000023">
    <property type="protein sequence ID" value="ETN94747.1"/>
    <property type="molecule type" value="Genomic_DNA"/>
</dbReference>
<keyword evidence="2" id="KW-1185">Reference proteome</keyword>
<gene>
    <name evidence="1" type="ORF">P278_26900</name>
</gene>
<dbReference type="eggNOG" id="ENOG5032T0A">
    <property type="taxonomic scope" value="Bacteria"/>
</dbReference>
<dbReference type="Proteomes" id="UP000018850">
    <property type="component" value="Unassembled WGS sequence"/>
</dbReference>
<accession>W2UN49</accession>
<organism evidence="1 2">
    <name type="scientific">Zhouia amylolytica AD3</name>
    <dbReference type="NCBI Taxonomy" id="1286632"/>
    <lineage>
        <taxon>Bacteria</taxon>
        <taxon>Pseudomonadati</taxon>
        <taxon>Bacteroidota</taxon>
        <taxon>Flavobacteriia</taxon>
        <taxon>Flavobacteriales</taxon>
        <taxon>Flavobacteriaceae</taxon>
        <taxon>Zhouia</taxon>
    </lineage>
</organism>
<reference evidence="1 2" key="2">
    <citation type="journal article" date="2016" name="Genome Announc.">
        <title>Draft Genome Sequence of Zhouia amylolytica AD3, Isolated from Tidal Flat Sediment.</title>
        <authorList>
            <person name="Jia B."/>
            <person name="Jin H.M."/>
            <person name="Lee H.J."/>
            <person name="Jeon C.O."/>
        </authorList>
    </citation>
    <scope>NUCLEOTIDE SEQUENCE [LARGE SCALE GENOMIC DNA]</scope>
    <source>
        <strain evidence="1 2">AD3</strain>
    </source>
</reference>
<proteinExistence type="predicted"/>
<evidence type="ECO:0000313" key="1">
    <source>
        <dbReference type="EMBL" id="ETN94747.1"/>
    </source>
</evidence>
<sequence length="222" mass="25195">MTVFVYKNGKAISAFEIANIDSRTEGVITDDFTTIKAKTGDRLLLASSSFEEYVYEVTSRDVSAGKIQIDIDNDIIDLEAVTVHQTVRNYPFINSKKAMTPTERRLYAASYQKKSASEYADDFLQKGMVFGADPLINMISGRRKQLKKEHAASQKEGTASFLENGYTLYILDILEVPSSQLGLFIYFVAEKNKLLYKNTNKKLVQSLLRSYYLDFIKLNTEE</sequence>
<reference evidence="2" key="1">
    <citation type="submission" date="2013-11" db="EMBL/GenBank/DDBJ databases">
        <title>Draft genome sequence from a member of Zhouia, isolated tidal flat.</title>
        <authorList>
            <person name="Jin H."/>
            <person name="Jeon C.O."/>
        </authorList>
    </citation>
    <scope>NUCLEOTIDE SEQUENCE [LARGE SCALE GENOMIC DNA]</scope>
    <source>
        <strain evidence="2">AD3</strain>
    </source>
</reference>
<dbReference type="AlphaFoldDB" id="W2UN49"/>
<comment type="caution">
    <text evidence="1">The sequence shown here is derived from an EMBL/GenBank/DDBJ whole genome shotgun (WGS) entry which is preliminary data.</text>
</comment>